<name>A0A7W7HNX7_9ACTN</name>
<comment type="caution">
    <text evidence="3">The sequence shown here is derived from an EMBL/GenBank/DDBJ whole genome shotgun (WGS) entry which is preliminary data.</text>
</comment>
<keyword evidence="1" id="KW-0472">Membrane</keyword>
<protein>
    <submittedName>
        <fullName evidence="3">Uncharacterized protein</fullName>
    </submittedName>
</protein>
<reference evidence="3 4" key="1">
    <citation type="submission" date="2020-08" db="EMBL/GenBank/DDBJ databases">
        <title>Sequencing the genomes of 1000 actinobacteria strains.</title>
        <authorList>
            <person name="Klenk H.-P."/>
        </authorList>
    </citation>
    <scope>NUCLEOTIDE SEQUENCE [LARGE SCALE GENOMIC DNA]</scope>
    <source>
        <strain evidence="3 4">DSM 43150</strain>
    </source>
</reference>
<dbReference type="Proteomes" id="UP000631312">
    <property type="component" value="Unassembled WGS sequence"/>
</dbReference>
<dbReference type="EMBL" id="BOMP01000116">
    <property type="protein sequence ID" value="GIE44058.1"/>
    <property type="molecule type" value="Genomic_DNA"/>
</dbReference>
<keyword evidence="1" id="KW-0812">Transmembrane</keyword>
<dbReference type="RefSeq" id="WP_188125636.1">
    <property type="nucleotide sequence ID" value="NZ_BOMP01000116.1"/>
</dbReference>
<dbReference type="EMBL" id="JACHNC010000001">
    <property type="protein sequence ID" value="MBB4754010.1"/>
    <property type="molecule type" value="Genomic_DNA"/>
</dbReference>
<evidence type="ECO:0000256" key="1">
    <source>
        <dbReference type="SAM" id="Phobius"/>
    </source>
</evidence>
<keyword evidence="1" id="KW-1133">Transmembrane helix</keyword>
<accession>A0A7W7HNX7</accession>
<evidence type="ECO:0000313" key="5">
    <source>
        <dbReference type="Proteomes" id="UP000631312"/>
    </source>
</evidence>
<sequence>MSFWLLIVTLPVAVALFTTVLTDLPAQQAAVRRFAERQNLVVTAENGARIVDYLATVRRWRSAGLAAALTAYTIVDVRNNRLSLSVTFLLAGWFAGAVIAEARLAALPPGRPGAGLTPRTAARYLPAAQRHALPAAILAFAALAAAGDAPSGRLAALSAAVAAVTALVALTVRRILLRPQPVATAGVLAADEAIRSRSLHAVTAAGTTLVAYCAADLLLRAVADRSANLALLLIPVVAIGVPWWGWRQGTARPRPA</sequence>
<reference evidence="2 5" key="2">
    <citation type="submission" date="2021-01" db="EMBL/GenBank/DDBJ databases">
        <title>Whole genome shotgun sequence of Actinoplanes lobatus NBRC 12513.</title>
        <authorList>
            <person name="Komaki H."/>
            <person name="Tamura T."/>
        </authorList>
    </citation>
    <scope>NUCLEOTIDE SEQUENCE [LARGE SCALE GENOMIC DNA]</scope>
    <source>
        <strain evidence="2 5">NBRC 12513</strain>
    </source>
</reference>
<feature type="transmembrane region" description="Helical" evidence="1">
    <location>
        <begin position="152"/>
        <end position="172"/>
    </location>
</feature>
<feature type="transmembrane region" description="Helical" evidence="1">
    <location>
        <begin position="229"/>
        <end position="246"/>
    </location>
</feature>
<evidence type="ECO:0000313" key="2">
    <source>
        <dbReference type="EMBL" id="GIE44058.1"/>
    </source>
</evidence>
<gene>
    <name evidence="2" type="ORF">Alo02nite_69560</name>
    <name evidence="3" type="ORF">BJ964_008171</name>
</gene>
<keyword evidence="5" id="KW-1185">Reference proteome</keyword>
<feature type="transmembrane region" description="Helical" evidence="1">
    <location>
        <begin position="82"/>
        <end position="106"/>
    </location>
</feature>
<proteinExistence type="predicted"/>
<dbReference type="AlphaFoldDB" id="A0A7W7HNX7"/>
<evidence type="ECO:0000313" key="4">
    <source>
        <dbReference type="Proteomes" id="UP000590511"/>
    </source>
</evidence>
<feature type="transmembrane region" description="Helical" evidence="1">
    <location>
        <begin position="201"/>
        <end position="223"/>
    </location>
</feature>
<evidence type="ECO:0000313" key="3">
    <source>
        <dbReference type="EMBL" id="MBB4754010.1"/>
    </source>
</evidence>
<organism evidence="3 4">
    <name type="scientific">Actinoplanes lobatus</name>
    <dbReference type="NCBI Taxonomy" id="113568"/>
    <lineage>
        <taxon>Bacteria</taxon>
        <taxon>Bacillati</taxon>
        <taxon>Actinomycetota</taxon>
        <taxon>Actinomycetes</taxon>
        <taxon>Micromonosporales</taxon>
        <taxon>Micromonosporaceae</taxon>
        <taxon>Actinoplanes</taxon>
    </lineage>
</organism>
<dbReference type="Proteomes" id="UP000590511">
    <property type="component" value="Unassembled WGS sequence"/>
</dbReference>